<evidence type="ECO:0000256" key="3">
    <source>
        <dbReference type="ARBA" id="ARBA00022723"/>
    </source>
</evidence>
<dbReference type="Proteomes" id="UP000308901">
    <property type="component" value="Unassembled WGS sequence"/>
</dbReference>
<dbReference type="EC" id="6.3.4.20" evidence="9"/>
<evidence type="ECO:0000256" key="6">
    <source>
        <dbReference type="ARBA" id="ARBA00022833"/>
    </source>
</evidence>
<evidence type="ECO:0000313" key="11">
    <source>
        <dbReference type="EMBL" id="TLP35519.1"/>
    </source>
</evidence>
<reference evidence="11 12" key="1">
    <citation type="submission" date="2019-05" db="EMBL/GenBank/DDBJ databases">
        <title>Arcobacter sp. nov., isolated from sea sediment.</title>
        <authorList>
            <person name="Kim W."/>
        </authorList>
    </citation>
    <scope>NUCLEOTIDE SEQUENCE [LARGE SCALE GENOMIC DNA]</scope>
    <source>
        <strain evidence="11 12">CAU 1517</strain>
    </source>
</reference>
<evidence type="ECO:0000256" key="8">
    <source>
        <dbReference type="ARBA" id="ARBA00037993"/>
    </source>
</evidence>
<organism evidence="11 12">
    <name type="scientific">Arcobacter arenosus</name>
    <dbReference type="NCBI Taxonomy" id="2576037"/>
    <lineage>
        <taxon>Bacteria</taxon>
        <taxon>Pseudomonadati</taxon>
        <taxon>Campylobacterota</taxon>
        <taxon>Epsilonproteobacteria</taxon>
        <taxon>Campylobacterales</taxon>
        <taxon>Arcobacteraceae</taxon>
        <taxon>Arcobacter</taxon>
    </lineage>
</organism>
<comment type="catalytic activity">
    <reaction evidence="10">
        <text>7-carboxy-7-carbaguanine + NH4(+) + 2 ATP = 7-cyano-7-carbaguanine + 2 AMP + 2 diphosphate + 2 H(+)</text>
        <dbReference type="Rhea" id="RHEA:27982"/>
        <dbReference type="ChEBI" id="CHEBI:15378"/>
        <dbReference type="ChEBI" id="CHEBI:28938"/>
        <dbReference type="ChEBI" id="CHEBI:30616"/>
        <dbReference type="ChEBI" id="CHEBI:33019"/>
        <dbReference type="ChEBI" id="CHEBI:45075"/>
        <dbReference type="ChEBI" id="CHEBI:61036"/>
        <dbReference type="ChEBI" id="CHEBI:456215"/>
        <dbReference type="EC" id="6.3.4.20"/>
    </reaction>
</comment>
<dbReference type="GO" id="GO:0005524">
    <property type="term" value="F:ATP binding"/>
    <property type="evidence" value="ECO:0007669"/>
    <property type="project" value="UniProtKB-KW"/>
</dbReference>
<sequence length="201" mass="22616">MTALLLSGGMDSISILYWKKPDIALTIDYGQNCAKAEINAAEYACKILNIKHYVLSINCAELGSGDLSKNLTTNEYAPHSDWWPYRNQLLITFAAMYLLKFKVKKILIGSLKPDEQFKDGTDKFTKLISELISFQEGGIIVEAPAINMTAMELIEKSKIPKSILFCAHSCHKKNIPCGNCRGCNKFIRIFDKLEESKKENL</sequence>
<proteinExistence type="inferred from homology"/>
<dbReference type="InterPro" id="IPR018317">
    <property type="entry name" value="QueC"/>
</dbReference>
<dbReference type="OrthoDB" id="9789567at2"/>
<evidence type="ECO:0000256" key="1">
    <source>
        <dbReference type="ARBA" id="ARBA00005061"/>
    </source>
</evidence>
<dbReference type="PANTHER" id="PTHR42914">
    <property type="entry name" value="7-CYANO-7-DEAZAGUANINE SYNTHASE"/>
    <property type="match status" value="1"/>
</dbReference>
<dbReference type="RefSeq" id="WP_128988850.1">
    <property type="nucleotide sequence ID" value="NZ_VANU01000008.1"/>
</dbReference>
<keyword evidence="3" id="KW-0479">Metal-binding</keyword>
<dbReference type="EMBL" id="VANU01000008">
    <property type="protein sequence ID" value="TLP35519.1"/>
    <property type="molecule type" value="Genomic_DNA"/>
</dbReference>
<evidence type="ECO:0000256" key="4">
    <source>
        <dbReference type="ARBA" id="ARBA00022741"/>
    </source>
</evidence>
<evidence type="ECO:0000313" key="12">
    <source>
        <dbReference type="Proteomes" id="UP000308901"/>
    </source>
</evidence>
<keyword evidence="5" id="KW-0671">Queuosine biosynthesis</keyword>
<evidence type="ECO:0000256" key="2">
    <source>
        <dbReference type="ARBA" id="ARBA00022598"/>
    </source>
</evidence>
<dbReference type="GO" id="GO:0008616">
    <property type="term" value="P:tRNA queuosine(34) biosynthetic process"/>
    <property type="evidence" value="ECO:0007669"/>
    <property type="project" value="UniProtKB-KW"/>
</dbReference>
<name>A0A5R8XWY3_9BACT</name>
<dbReference type="Gene3D" id="3.40.50.620">
    <property type="entry name" value="HUPs"/>
    <property type="match status" value="1"/>
</dbReference>
<dbReference type="SUPFAM" id="SSF52402">
    <property type="entry name" value="Adenine nucleotide alpha hydrolases-like"/>
    <property type="match status" value="1"/>
</dbReference>
<evidence type="ECO:0000256" key="9">
    <source>
        <dbReference type="ARBA" id="ARBA00039149"/>
    </source>
</evidence>
<dbReference type="GO" id="GO:0046872">
    <property type="term" value="F:metal ion binding"/>
    <property type="evidence" value="ECO:0007669"/>
    <property type="project" value="UniProtKB-KW"/>
</dbReference>
<dbReference type="AlphaFoldDB" id="A0A5R8XWY3"/>
<keyword evidence="2" id="KW-0436">Ligase</keyword>
<evidence type="ECO:0000256" key="7">
    <source>
        <dbReference type="ARBA" id="ARBA00022840"/>
    </source>
</evidence>
<dbReference type="PANTHER" id="PTHR42914:SF1">
    <property type="entry name" value="7-CYANO-7-DEAZAGUANINE SYNTHASE"/>
    <property type="match status" value="1"/>
</dbReference>
<dbReference type="GO" id="GO:0016874">
    <property type="term" value="F:ligase activity"/>
    <property type="evidence" value="ECO:0007669"/>
    <property type="project" value="UniProtKB-KW"/>
</dbReference>
<evidence type="ECO:0000256" key="5">
    <source>
        <dbReference type="ARBA" id="ARBA00022785"/>
    </source>
</evidence>
<keyword evidence="6" id="KW-0862">Zinc</keyword>
<evidence type="ECO:0000256" key="10">
    <source>
        <dbReference type="ARBA" id="ARBA00047890"/>
    </source>
</evidence>
<keyword evidence="12" id="KW-1185">Reference proteome</keyword>
<accession>A0A5R8XWY3</accession>
<keyword evidence="7" id="KW-0067">ATP-binding</keyword>
<gene>
    <name evidence="11" type="ORF">FDK22_14820</name>
</gene>
<comment type="pathway">
    <text evidence="1">Purine metabolism; 7-cyano-7-deazaguanine biosynthesis.</text>
</comment>
<dbReference type="Pfam" id="PF06508">
    <property type="entry name" value="QueC"/>
    <property type="match status" value="1"/>
</dbReference>
<dbReference type="InterPro" id="IPR014729">
    <property type="entry name" value="Rossmann-like_a/b/a_fold"/>
</dbReference>
<keyword evidence="4" id="KW-0547">Nucleotide-binding</keyword>
<comment type="caution">
    <text evidence="11">The sequence shown here is derived from an EMBL/GenBank/DDBJ whole genome shotgun (WGS) entry which is preliminary data.</text>
</comment>
<comment type="similarity">
    <text evidence="8">Belongs to the QueC family.</text>
</comment>
<protein>
    <recommendedName>
        <fullName evidence="9">7-cyano-7-deazaguanine synthase</fullName>
        <ecNumber evidence="9">6.3.4.20</ecNumber>
    </recommendedName>
</protein>